<protein>
    <submittedName>
        <fullName evidence="1">Uncharacterized protein</fullName>
    </submittedName>
</protein>
<gene>
    <name evidence="1" type="ordered locus">Dfer_1808</name>
</gene>
<reference evidence="1 2" key="1">
    <citation type="journal article" date="2009" name="Stand. Genomic Sci.">
        <title>Complete genome sequence of Dyadobacter fermentans type strain (NS114).</title>
        <authorList>
            <person name="Lang E."/>
            <person name="Lapidus A."/>
            <person name="Chertkov O."/>
            <person name="Brettin T."/>
            <person name="Detter J.C."/>
            <person name="Han C."/>
            <person name="Copeland A."/>
            <person name="Glavina Del Rio T."/>
            <person name="Nolan M."/>
            <person name="Chen F."/>
            <person name="Lucas S."/>
            <person name="Tice H."/>
            <person name="Cheng J.F."/>
            <person name="Land M."/>
            <person name="Hauser L."/>
            <person name="Chang Y.J."/>
            <person name="Jeffries C.D."/>
            <person name="Kopitz M."/>
            <person name="Bruce D."/>
            <person name="Goodwin L."/>
            <person name="Pitluck S."/>
            <person name="Ovchinnikova G."/>
            <person name="Pati A."/>
            <person name="Ivanova N."/>
            <person name="Mavrommatis K."/>
            <person name="Chen A."/>
            <person name="Palaniappan K."/>
            <person name="Chain P."/>
            <person name="Bristow J."/>
            <person name="Eisen J.A."/>
            <person name="Markowitz V."/>
            <person name="Hugenholtz P."/>
            <person name="Goker M."/>
            <person name="Rohde M."/>
            <person name="Kyrpides N.C."/>
            <person name="Klenk H.P."/>
        </authorList>
    </citation>
    <scope>NUCLEOTIDE SEQUENCE [LARGE SCALE GENOMIC DNA]</scope>
    <source>
        <strain evidence="2">ATCC 700827 / DSM 18053 / CIP 107007 / KCTC 52180 / NS114</strain>
    </source>
</reference>
<proteinExistence type="predicted"/>
<dbReference type="Proteomes" id="UP000002011">
    <property type="component" value="Chromosome"/>
</dbReference>
<organism evidence="1 2">
    <name type="scientific">Dyadobacter fermentans (strain ATCC 700827 / DSM 18053 / CIP 107007 / KCTC 52180 / NS114)</name>
    <dbReference type="NCBI Taxonomy" id="471854"/>
    <lineage>
        <taxon>Bacteria</taxon>
        <taxon>Pseudomonadati</taxon>
        <taxon>Bacteroidota</taxon>
        <taxon>Cytophagia</taxon>
        <taxon>Cytophagales</taxon>
        <taxon>Spirosomataceae</taxon>
        <taxon>Dyadobacter</taxon>
    </lineage>
</organism>
<dbReference type="STRING" id="471854.Dfer_1808"/>
<dbReference type="EMBL" id="CP001619">
    <property type="protein sequence ID" value="ACT93047.1"/>
    <property type="molecule type" value="Genomic_DNA"/>
</dbReference>
<evidence type="ECO:0000313" key="2">
    <source>
        <dbReference type="Proteomes" id="UP000002011"/>
    </source>
</evidence>
<dbReference type="KEGG" id="dfe:Dfer_1808"/>
<dbReference type="HOGENOM" id="CLU_2824213_0_0_10"/>
<sequence length="66" mass="7086">MDLQCMLLLQTYGRIRKAVIIITGMDSTIIPVTVFNGARDGKTLGITAGDHVKKGMDLAVIALGNR</sequence>
<keyword evidence="2" id="KW-1185">Reference proteome</keyword>
<accession>C6VUR0</accession>
<name>C6VUR0_DYAFD</name>
<dbReference type="AlphaFoldDB" id="C6VUR0"/>
<evidence type="ECO:0000313" key="1">
    <source>
        <dbReference type="EMBL" id="ACT93047.1"/>
    </source>
</evidence>